<dbReference type="Pfam" id="PF00006">
    <property type="entry name" value="ATP-synt_ab"/>
    <property type="match status" value="1"/>
</dbReference>
<keyword evidence="1 9" id="KW-0806">Transcription termination</keyword>
<evidence type="ECO:0000256" key="6">
    <source>
        <dbReference type="ARBA" id="ARBA00022884"/>
    </source>
</evidence>
<dbReference type="InterPro" id="IPR011112">
    <property type="entry name" value="Rho-like_N"/>
</dbReference>
<keyword evidence="14" id="KW-1185">Reference proteome</keyword>
<keyword evidence="3 9" id="KW-0378">Hydrolase</keyword>
<dbReference type="InterPro" id="IPR011129">
    <property type="entry name" value="CSD"/>
</dbReference>
<evidence type="ECO:0000256" key="7">
    <source>
        <dbReference type="ARBA" id="ARBA00023015"/>
    </source>
</evidence>
<keyword evidence="8 9" id="KW-0804">Transcription</keyword>
<dbReference type="PROSITE" id="PS51856">
    <property type="entry name" value="RHO_RNA_BD"/>
    <property type="match status" value="1"/>
</dbReference>
<evidence type="ECO:0000259" key="12">
    <source>
        <dbReference type="PROSITE" id="PS51856"/>
    </source>
</evidence>
<dbReference type="InterPro" id="IPR011113">
    <property type="entry name" value="Rho_RNA-bd"/>
</dbReference>
<evidence type="ECO:0000256" key="4">
    <source>
        <dbReference type="ARBA" id="ARBA00022806"/>
    </source>
</evidence>
<evidence type="ECO:0000256" key="9">
    <source>
        <dbReference type="HAMAP-Rule" id="MF_01884"/>
    </source>
</evidence>
<dbReference type="Proteomes" id="UP000016064">
    <property type="component" value="Unassembled WGS sequence"/>
</dbReference>
<dbReference type="PANTHER" id="PTHR46425:SF1">
    <property type="entry name" value="TRANSCRIPTION TERMINATION FACTOR RHO"/>
    <property type="match status" value="1"/>
</dbReference>
<feature type="binding site" evidence="9">
    <location>
        <begin position="228"/>
        <end position="233"/>
    </location>
    <ligand>
        <name>ATP</name>
        <dbReference type="ChEBI" id="CHEBI:30616"/>
    </ligand>
</feature>
<dbReference type="SMART" id="SM00959">
    <property type="entry name" value="Rho_N"/>
    <property type="match status" value="1"/>
</dbReference>
<evidence type="ECO:0000256" key="5">
    <source>
        <dbReference type="ARBA" id="ARBA00022840"/>
    </source>
</evidence>
<comment type="similarity">
    <text evidence="9 11">Belongs to the Rho family.</text>
</comment>
<dbReference type="InterPro" id="IPR027417">
    <property type="entry name" value="P-loop_NTPase"/>
</dbReference>
<keyword evidence="4 9" id="KW-0347">Helicase</keyword>
<dbReference type="Pfam" id="PF07498">
    <property type="entry name" value="Rho_N"/>
    <property type="match status" value="1"/>
</dbReference>
<dbReference type="SUPFAM" id="SSF52540">
    <property type="entry name" value="P-loop containing nucleoside triphosphate hydrolases"/>
    <property type="match status" value="1"/>
</dbReference>
<keyword evidence="7 9" id="KW-0805">Transcription regulation</keyword>
<dbReference type="InterPro" id="IPR036269">
    <property type="entry name" value="Rho_N_sf"/>
</dbReference>
<evidence type="ECO:0000256" key="2">
    <source>
        <dbReference type="ARBA" id="ARBA00022741"/>
    </source>
</evidence>
<reference evidence="13 14" key="1">
    <citation type="submission" date="2013-07" db="EMBL/GenBank/DDBJ databases">
        <title>Isolation of a new Chlamydia species from the feral Sacred Ibis (Threskiornis aethiopicus): Chlamydia ibidis.</title>
        <authorList>
            <person name="Vorimore F."/>
            <person name="Hsia R.-C."/>
            <person name="Huot-Creasy H."/>
            <person name="Bastian S."/>
            <person name="Deruyter L."/>
            <person name="Passet A."/>
            <person name="Sachse K."/>
            <person name="Bavoil P."/>
            <person name="Myers G."/>
            <person name="Laroucau K."/>
        </authorList>
    </citation>
    <scope>NUCLEOTIDE SEQUENCE [LARGE SCALE GENOMIC DNA]</scope>
    <source>
        <strain evidence="13 14">10-1398/6</strain>
    </source>
</reference>
<dbReference type="SMART" id="SM00382">
    <property type="entry name" value="AAA"/>
    <property type="match status" value="1"/>
</dbReference>
<proteinExistence type="inferred from homology"/>
<keyword evidence="6 9" id="KW-0694">RNA-binding</keyword>
<name>A0ABP2XF51_9CHLA</name>
<dbReference type="Gene3D" id="3.40.50.300">
    <property type="entry name" value="P-loop containing nucleotide triphosphate hydrolases"/>
    <property type="match status" value="1"/>
</dbReference>
<feature type="binding site" evidence="9">
    <location>
        <begin position="216"/>
        <end position="221"/>
    </location>
    <ligand>
        <name>ATP</name>
        <dbReference type="ChEBI" id="CHEBI:30616"/>
    </ligand>
</feature>
<dbReference type="CDD" id="cd01128">
    <property type="entry name" value="rho_factor_C"/>
    <property type="match status" value="1"/>
</dbReference>
<dbReference type="InterPro" id="IPR003593">
    <property type="entry name" value="AAA+_ATPase"/>
</dbReference>
<dbReference type="GO" id="GO:0016787">
    <property type="term" value="F:hydrolase activity"/>
    <property type="evidence" value="ECO:0007669"/>
    <property type="project" value="UniProtKB-KW"/>
</dbReference>
<dbReference type="EMBL" id="APJW01000001">
    <property type="protein sequence ID" value="EQM63143.1"/>
    <property type="molecule type" value="Genomic_DNA"/>
</dbReference>
<dbReference type="Gene3D" id="2.40.50.140">
    <property type="entry name" value="Nucleic acid-binding proteins"/>
    <property type="match status" value="1"/>
</dbReference>
<sequence length="465" mass="51777">MKEERSSEVLPKVKENKKQSCPLLQEKALVGECAVVAQETDESAQPVTITKIAKLQRMGIDELNVLARQYGVKNIGSLTKSQVVFEIVKAKSERSDELLIGEGVLEVLPDGFGFLRSPTYNYLPSAEDIYVSPAQIRRFDLKKGDTIIGTIRSPKEKEKYFALLKVDKINGSTPDKAKERVLFENLTPLYPNERIVMEMGKEHLAERVLDLTAPIGKGQRGLIVAPPRSGKTVILQSIAHAIAVNNPDIVLIVLLIDERPEEVTDMIRQVRGEVVASTFDEQPERHIQVAEMVIEKARRLVEHGKDVVILLDSITRLARAYNTVQPHSGKILTGGVDASALHKPKRFFGAARNIEGGGSLTILATALIDTGSRMDEVIFEEFKGTGNMELVLDRRLSDRRTYPAIDLIKSGTRKEELLYHPGELEKVYLFRQAIADLTAIDAMHLLLGRLKKTNSNAEFLLSLKD</sequence>
<protein>
    <recommendedName>
        <fullName evidence="9 10">Transcription termination factor Rho</fullName>
        <ecNumber evidence="9 10">3.6.4.-</ecNumber>
    </recommendedName>
    <alternativeName>
        <fullName evidence="9">ATP-dependent helicase Rho</fullName>
    </alternativeName>
</protein>
<dbReference type="CDD" id="cd04459">
    <property type="entry name" value="Rho_CSD"/>
    <property type="match status" value="1"/>
</dbReference>
<feature type="binding site" evidence="9">
    <location>
        <position position="259"/>
    </location>
    <ligand>
        <name>ATP</name>
        <dbReference type="ChEBI" id="CHEBI:30616"/>
    </ligand>
</feature>
<gene>
    <name evidence="9 13" type="primary">rho</name>
    <name evidence="13" type="ORF">H359_0204</name>
</gene>
<evidence type="ECO:0000256" key="8">
    <source>
        <dbReference type="ARBA" id="ARBA00023163"/>
    </source>
</evidence>
<dbReference type="InterPro" id="IPR012340">
    <property type="entry name" value="NA-bd_OB-fold"/>
</dbReference>
<evidence type="ECO:0000256" key="10">
    <source>
        <dbReference type="NCBIfam" id="TIGR00767"/>
    </source>
</evidence>
<comment type="subunit">
    <text evidence="9">Homohexamer. The homohexamer assembles into an open ring structure.</text>
</comment>
<evidence type="ECO:0000256" key="3">
    <source>
        <dbReference type="ARBA" id="ARBA00022801"/>
    </source>
</evidence>
<dbReference type="HAMAP" id="MF_01884">
    <property type="entry name" value="Rho"/>
    <property type="match status" value="1"/>
</dbReference>
<comment type="caution">
    <text evidence="13">The sequence shown here is derived from an EMBL/GenBank/DDBJ whole genome shotgun (WGS) entry which is preliminary data.</text>
</comment>
<keyword evidence="5 9" id="KW-0067">ATP-binding</keyword>
<dbReference type="SUPFAM" id="SSF50249">
    <property type="entry name" value="Nucleic acid-binding proteins"/>
    <property type="match status" value="1"/>
</dbReference>
<evidence type="ECO:0000313" key="13">
    <source>
        <dbReference type="EMBL" id="EQM63143.1"/>
    </source>
</evidence>
<evidence type="ECO:0000313" key="14">
    <source>
        <dbReference type="Proteomes" id="UP000016064"/>
    </source>
</evidence>
<evidence type="ECO:0000256" key="11">
    <source>
        <dbReference type="PROSITE-ProRule" id="PRU01203"/>
    </source>
</evidence>
<dbReference type="InterPro" id="IPR041703">
    <property type="entry name" value="Rho_factor_ATP-bd"/>
</dbReference>
<dbReference type="SUPFAM" id="SSF68912">
    <property type="entry name" value="Rho N-terminal domain-like"/>
    <property type="match status" value="1"/>
</dbReference>
<dbReference type="NCBIfam" id="TIGR00767">
    <property type="entry name" value="rho"/>
    <property type="match status" value="1"/>
</dbReference>
<dbReference type="NCBIfam" id="NF006886">
    <property type="entry name" value="PRK09376.1"/>
    <property type="match status" value="1"/>
</dbReference>
<comment type="function">
    <text evidence="9">Facilitates transcription termination by a mechanism that involves Rho binding to the nascent RNA, activation of Rho's RNA-dependent ATPase activity, and release of the mRNA from the DNA template.</text>
</comment>
<dbReference type="Pfam" id="PF07497">
    <property type="entry name" value="Rho_RNA_bind"/>
    <property type="match status" value="1"/>
</dbReference>
<feature type="domain" description="Rho RNA-BD" evidence="12">
    <location>
        <begin position="98"/>
        <end position="173"/>
    </location>
</feature>
<keyword evidence="2 9" id="KW-0547">Nucleotide-binding</keyword>
<dbReference type="RefSeq" id="WP_020370848.1">
    <property type="nucleotide sequence ID" value="NZ_APJW01000001.1"/>
</dbReference>
<accession>A0ABP2XF51</accession>
<dbReference type="PANTHER" id="PTHR46425">
    <property type="entry name" value="TRANSCRIPTION TERMINATION FACTOR RHO"/>
    <property type="match status" value="1"/>
</dbReference>
<dbReference type="EC" id="3.6.4.-" evidence="9 10"/>
<dbReference type="InterPro" id="IPR004665">
    <property type="entry name" value="Term_rho"/>
</dbReference>
<evidence type="ECO:0000256" key="1">
    <source>
        <dbReference type="ARBA" id="ARBA00022472"/>
    </source>
</evidence>
<organism evidence="13 14">
    <name type="scientific">Chlamydia ibidis 10-1398/6</name>
    <dbReference type="NCBI Taxonomy" id="1046581"/>
    <lineage>
        <taxon>Bacteria</taxon>
        <taxon>Pseudomonadati</taxon>
        <taxon>Chlamydiota</taxon>
        <taxon>Chlamydiia</taxon>
        <taxon>Chlamydiales</taxon>
        <taxon>Chlamydiaceae</taxon>
        <taxon>Chlamydia/Chlamydophila group</taxon>
        <taxon>Chlamydia</taxon>
    </lineage>
</organism>
<dbReference type="SMART" id="SM00357">
    <property type="entry name" value="CSP"/>
    <property type="match status" value="1"/>
</dbReference>
<comment type="caution">
    <text evidence="9">Lacks conserved residue(s) required for the propagation of feature annotation.</text>
</comment>
<dbReference type="InterPro" id="IPR000194">
    <property type="entry name" value="ATPase_F1/V1/A1_a/bsu_nucl-bd"/>
</dbReference>